<sequence>IVRGKRNYVLNIPLELKVSIVDYKGNNIPMISPAETRTESKKWVLIKPGNEKRSVAAEKIAKILGIEKSEIESILPPGGSIVVENSKEIKELS</sequence>
<proteinExistence type="predicted"/>
<reference evidence="1 2" key="1">
    <citation type="submission" date="2020-05" db="EMBL/GenBank/DDBJ databases">
        <authorList>
            <person name="Zhang R."/>
        </authorList>
    </citation>
    <scope>NUCLEOTIDE SEQUENCE [LARGE SCALE GENOMIC DNA]</scope>
    <source>
        <strain evidence="1 2">DSM 28986</strain>
    </source>
</reference>
<organism evidence="1 2">
    <name type="scientific">Ferroplasma acidiphilum</name>
    <dbReference type="NCBI Taxonomy" id="74969"/>
    <lineage>
        <taxon>Archaea</taxon>
        <taxon>Methanobacteriati</taxon>
        <taxon>Thermoplasmatota</taxon>
        <taxon>Thermoplasmata</taxon>
        <taxon>Thermoplasmatales</taxon>
        <taxon>Ferroplasmaceae</taxon>
        <taxon>Ferroplasma</taxon>
    </lineage>
</organism>
<accession>A0A7K4FJY7</accession>
<name>A0A7K4FJY7_9ARCH</name>
<dbReference type="EMBL" id="JABGBP010000019">
    <property type="protein sequence ID" value="NOL59354.1"/>
    <property type="molecule type" value="Genomic_DNA"/>
</dbReference>
<evidence type="ECO:0000313" key="1">
    <source>
        <dbReference type="EMBL" id="NOL59354.1"/>
    </source>
</evidence>
<feature type="non-terminal residue" evidence="1">
    <location>
        <position position="1"/>
    </location>
</feature>
<comment type="caution">
    <text evidence="1">The sequence shown here is derived from an EMBL/GenBank/DDBJ whole genome shotgun (WGS) entry which is preliminary data.</text>
</comment>
<dbReference type="Proteomes" id="UP000546917">
    <property type="component" value="Unassembled WGS sequence"/>
</dbReference>
<protein>
    <submittedName>
        <fullName evidence="1">Fibronectin-binding domain-containing protein</fullName>
    </submittedName>
</protein>
<gene>
    <name evidence="1" type="ORF">HLB00_00680</name>
</gene>
<evidence type="ECO:0000313" key="2">
    <source>
        <dbReference type="Proteomes" id="UP000546917"/>
    </source>
</evidence>
<dbReference type="AlphaFoldDB" id="A0A7K4FJY7"/>